<gene>
    <name evidence="3" type="ORF">GGX14DRAFT_602672</name>
</gene>
<evidence type="ECO:0000259" key="2">
    <source>
        <dbReference type="Pfam" id="PF08155"/>
    </source>
</evidence>
<proteinExistence type="predicted"/>
<dbReference type="EMBL" id="JARJCW010000014">
    <property type="protein sequence ID" value="KAJ7217235.1"/>
    <property type="molecule type" value="Genomic_DNA"/>
</dbReference>
<feature type="domain" description="Nucleolar GTP-binding protein 1 Rossman-fold" evidence="1">
    <location>
        <begin position="34"/>
        <end position="83"/>
    </location>
</feature>
<feature type="domain" description="NOG C-terminal" evidence="2">
    <location>
        <begin position="208"/>
        <end position="229"/>
    </location>
</feature>
<comment type="caution">
    <text evidence="3">The sequence shown here is derived from an EMBL/GenBank/DDBJ whole genome shotgun (WGS) entry which is preliminary data.</text>
</comment>
<sequence>MSGPASFINKVTRADVDVQPSSTRRASSTTRLNTIEMQSITALAHLGSCVMDLSEQCGYTVEVQCKLFHSIKLLSNGKPIMLAVWWFTHPLQDVGEMRLFLTPPPPVIPGPAARCVRRAPLAHRVDGKVKGSKITRTHVAQPKPRDDVLRAPRIPETTKARKKCDRNDPEWRSCVTSKPPRAALAYTTLVSGRYTCLCPAARAGLFAKNYLLANAEWKMDVIPEIMDGKLRDMRASLGCTSRRHALRGTRAPGRKARALRTRRGVPLRRCTRVVSVALGGGRSVGFVA</sequence>
<evidence type="ECO:0000313" key="4">
    <source>
        <dbReference type="Proteomes" id="UP001219525"/>
    </source>
</evidence>
<dbReference type="PANTHER" id="PTHR45759">
    <property type="entry name" value="NUCLEOLAR GTP-BINDING PROTEIN 1"/>
    <property type="match status" value="1"/>
</dbReference>
<reference evidence="3" key="1">
    <citation type="submission" date="2023-03" db="EMBL/GenBank/DDBJ databases">
        <title>Massive genome expansion in bonnet fungi (Mycena s.s.) driven by repeated elements and novel gene families across ecological guilds.</title>
        <authorList>
            <consortium name="Lawrence Berkeley National Laboratory"/>
            <person name="Harder C.B."/>
            <person name="Miyauchi S."/>
            <person name="Viragh M."/>
            <person name="Kuo A."/>
            <person name="Thoen E."/>
            <person name="Andreopoulos B."/>
            <person name="Lu D."/>
            <person name="Skrede I."/>
            <person name="Drula E."/>
            <person name="Henrissat B."/>
            <person name="Morin E."/>
            <person name="Kohler A."/>
            <person name="Barry K."/>
            <person name="LaButti K."/>
            <person name="Morin E."/>
            <person name="Salamov A."/>
            <person name="Lipzen A."/>
            <person name="Mereny Z."/>
            <person name="Hegedus B."/>
            <person name="Baldrian P."/>
            <person name="Stursova M."/>
            <person name="Weitz H."/>
            <person name="Taylor A."/>
            <person name="Grigoriev I.V."/>
            <person name="Nagy L.G."/>
            <person name="Martin F."/>
            <person name="Kauserud H."/>
        </authorList>
    </citation>
    <scope>NUCLEOTIDE SEQUENCE</scope>
    <source>
        <strain evidence="3">9144</strain>
    </source>
</reference>
<dbReference type="InterPro" id="IPR010674">
    <property type="entry name" value="NOG1_Rossman_fold_dom"/>
</dbReference>
<dbReference type="GO" id="GO:0005525">
    <property type="term" value="F:GTP binding"/>
    <property type="evidence" value="ECO:0007669"/>
    <property type="project" value="InterPro"/>
</dbReference>
<organism evidence="3 4">
    <name type="scientific">Mycena pura</name>
    <dbReference type="NCBI Taxonomy" id="153505"/>
    <lineage>
        <taxon>Eukaryota</taxon>
        <taxon>Fungi</taxon>
        <taxon>Dikarya</taxon>
        <taxon>Basidiomycota</taxon>
        <taxon>Agaricomycotina</taxon>
        <taxon>Agaricomycetes</taxon>
        <taxon>Agaricomycetidae</taxon>
        <taxon>Agaricales</taxon>
        <taxon>Marasmiineae</taxon>
        <taxon>Mycenaceae</taxon>
        <taxon>Mycena</taxon>
    </lineage>
</organism>
<dbReference type="Proteomes" id="UP001219525">
    <property type="component" value="Unassembled WGS sequence"/>
</dbReference>
<evidence type="ECO:0000313" key="3">
    <source>
        <dbReference type="EMBL" id="KAJ7217235.1"/>
    </source>
</evidence>
<accession>A0AAD6VME3</accession>
<dbReference type="InterPro" id="IPR012973">
    <property type="entry name" value="NOG_C"/>
</dbReference>
<evidence type="ECO:0000259" key="1">
    <source>
        <dbReference type="Pfam" id="PF06858"/>
    </source>
</evidence>
<keyword evidence="4" id="KW-1185">Reference proteome</keyword>
<dbReference type="Pfam" id="PF06858">
    <property type="entry name" value="NOG1"/>
    <property type="match status" value="1"/>
</dbReference>
<name>A0AAD6VME3_9AGAR</name>
<dbReference type="Pfam" id="PF08155">
    <property type="entry name" value="NOGCT"/>
    <property type="match status" value="1"/>
</dbReference>
<dbReference type="AlphaFoldDB" id="A0AAD6VME3"/>
<protein>
    <submittedName>
        <fullName evidence="3">Uncharacterized protein</fullName>
    </submittedName>
</protein>